<dbReference type="GO" id="GO:0005634">
    <property type="term" value="C:nucleus"/>
    <property type="evidence" value="ECO:0007669"/>
    <property type="project" value="InterPro"/>
</dbReference>
<dbReference type="eggNOG" id="KOG3766">
    <property type="taxonomic scope" value="Eukaryota"/>
</dbReference>
<dbReference type="InParanoid" id="E3MA43"/>
<accession>E3MA43</accession>
<gene>
    <name evidence="3" type="ORF">CRE_17213</name>
</gene>
<dbReference type="OrthoDB" id="8188861at2759"/>
<dbReference type="SUPFAM" id="SSF63748">
    <property type="entry name" value="Tudor/PWWP/MBT"/>
    <property type="match status" value="1"/>
</dbReference>
<dbReference type="STRING" id="31234.E3MA43"/>
<feature type="repeat" description="MBT" evidence="1">
    <location>
        <begin position="1"/>
        <end position="65"/>
    </location>
</feature>
<feature type="region of interest" description="Disordered" evidence="2">
    <location>
        <begin position="65"/>
        <end position="93"/>
    </location>
</feature>
<organism evidence="4">
    <name type="scientific">Caenorhabditis remanei</name>
    <name type="common">Caenorhabditis vulgaris</name>
    <dbReference type="NCBI Taxonomy" id="31234"/>
    <lineage>
        <taxon>Eukaryota</taxon>
        <taxon>Metazoa</taxon>
        <taxon>Ecdysozoa</taxon>
        <taxon>Nematoda</taxon>
        <taxon>Chromadorea</taxon>
        <taxon>Rhabditida</taxon>
        <taxon>Rhabditina</taxon>
        <taxon>Rhabditomorpha</taxon>
        <taxon>Rhabditoidea</taxon>
        <taxon>Rhabditidae</taxon>
        <taxon>Peloderinae</taxon>
        <taxon>Caenorhabditis</taxon>
    </lineage>
</organism>
<evidence type="ECO:0000256" key="2">
    <source>
        <dbReference type="SAM" id="MobiDB-lite"/>
    </source>
</evidence>
<dbReference type="PROSITE" id="PS51079">
    <property type="entry name" value="MBT"/>
    <property type="match status" value="1"/>
</dbReference>
<dbReference type="SMART" id="SM00561">
    <property type="entry name" value="MBT"/>
    <property type="match status" value="1"/>
</dbReference>
<dbReference type="AlphaFoldDB" id="E3MA43"/>
<evidence type="ECO:0000313" key="4">
    <source>
        <dbReference type="Proteomes" id="UP000008281"/>
    </source>
</evidence>
<feature type="compositionally biased region" description="Basic and acidic residues" evidence="2">
    <location>
        <begin position="77"/>
        <end position="86"/>
    </location>
</feature>
<proteinExistence type="predicted"/>
<dbReference type="HOGENOM" id="CLU_2401723_0_0_1"/>
<dbReference type="Pfam" id="PF02820">
    <property type="entry name" value="MBT"/>
    <property type="match status" value="1"/>
</dbReference>
<sequence length="93" mass="10923">MRLEATSFYDNQYICPAEIVSVHGRVLKIKYNGHDDANDEYVDIDSHNLLPAGWCEIHGYQLQYPRENTEADTPVEPFRRLPKRENEDEMEQP</sequence>
<dbReference type="Proteomes" id="UP000008281">
    <property type="component" value="Unassembled WGS sequence"/>
</dbReference>
<dbReference type="InterPro" id="IPR004092">
    <property type="entry name" value="Mbt"/>
</dbReference>
<reference evidence="3" key="1">
    <citation type="submission" date="2007-07" db="EMBL/GenBank/DDBJ databases">
        <title>PCAP assembly of the Caenorhabditis remanei genome.</title>
        <authorList>
            <consortium name="The Caenorhabditis remanei Sequencing Consortium"/>
            <person name="Wilson R.K."/>
        </authorList>
    </citation>
    <scope>NUCLEOTIDE SEQUENCE [LARGE SCALE GENOMIC DNA]</scope>
    <source>
        <strain evidence="3">PB4641</strain>
    </source>
</reference>
<dbReference type="GO" id="GO:0006355">
    <property type="term" value="P:regulation of DNA-templated transcription"/>
    <property type="evidence" value="ECO:0007669"/>
    <property type="project" value="InterPro"/>
</dbReference>
<evidence type="ECO:0000313" key="3">
    <source>
        <dbReference type="EMBL" id="EFO96856.1"/>
    </source>
</evidence>
<name>E3MA43_CAERE</name>
<dbReference type="OMA" id="HDDANDE"/>
<dbReference type="Gene3D" id="2.30.30.140">
    <property type="match status" value="1"/>
</dbReference>
<evidence type="ECO:0000256" key="1">
    <source>
        <dbReference type="PROSITE-ProRule" id="PRU00459"/>
    </source>
</evidence>
<protein>
    <recommendedName>
        <fullName evidence="5">Tudor domain-containing protein</fullName>
    </recommendedName>
</protein>
<keyword evidence="4" id="KW-1185">Reference proteome</keyword>
<evidence type="ECO:0008006" key="5">
    <source>
        <dbReference type="Google" id="ProtNLM"/>
    </source>
</evidence>
<dbReference type="EMBL" id="DS268431">
    <property type="protein sequence ID" value="EFO96856.1"/>
    <property type="molecule type" value="Genomic_DNA"/>
</dbReference>